<evidence type="ECO:0000256" key="1">
    <source>
        <dbReference type="SAM" id="MobiDB-lite"/>
    </source>
</evidence>
<evidence type="ECO:0000313" key="2">
    <source>
        <dbReference type="EMBL" id="ESL09856.1"/>
    </source>
</evidence>
<feature type="compositionally biased region" description="Polar residues" evidence="1">
    <location>
        <begin position="208"/>
        <end position="217"/>
    </location>
</feature>
<comment type="caution">
    <text evidence="2">The sequence shown here is derived from an EMBL/GenBank/DDBJ whole genome shotgun (WGS) entry which is preliminary data.</text>
</comment>
<feature type="region of interest" description="Disordered" evidence="1">
    <location>
        <begin position="204"/>
        <end position="234"/>
    </location>
</feature>
<dbReference type="VEuPathDB" id="TriTrypDB:TRSC58_02419"/>
<feature type="compositionally biased region" description="Low complexity" evidence="1">
    <location>
        <begin position="458"/>
        <end position="472"/>
    </location>
</feature>
<organism evidence="2 3">
    <name type="scientific">Trypanosoma rangeli SC58</name>
    <dbReference type="NCBI Taxonomy" id="429131"/>
    <lineage>
        <taxon>Eukaryota</taxon>
        <taxon>Discoba</taxon>
        <taxon>Euglenozoa</taxon>
        <taxon>Kinetoplastea</taxon>
        <taxon>Metakinetoplastina</taxon>
        <taxon>Trypanosomatida</taxon>
        <taxon>Trypanosomatidae</taxon>
        <taxon>Trypanosoma</taxon>
        <taxon>Herpetosoma</taxon>
    </lineage>
</organism>
<accession>A0A061J6S9</accession>
<dbReference type="Proteomes" id="UP000031737">
    <property type="component" value="Unassembled WGS sequence"/>
</dbReference>
<reference evidence="2 3" key="1">
    <citation type="submission" date="2013-07" db="EMBL/GenBank/DDBJ databases">
        <authorList>
            <person name="Stoco P.H."/>
            <person name="Wagner G."/>
            <person name="Gerber A."/>
            <person name="Zaha A."/>
            <person name="Thompson C."/>
            <person name="Bartholomeu D.C."/>
            <person name="Luckemeyer D.D."/>
            <person name="Bahia D."/>
            <person name="Loreto E."/>
            <person name="Prestes E.B."/>
            <person name="Lima F.M."/>
            <person name="Rodrigues-Luiz G."/>
            <person name="Vallejo G.A."/>
            <person name="Filho J.F."/>
            <person name="Monteiro K.M."/>
            <person name="Tyler K.M."/>
            <person name="de Almeida L.G."/>
            <person name="Ortiz M.F."/>
            <person name="Siervo M.A."/>
            <person name="de Moraes M.H."/>
            <person name="Cunha O.L."/>
            <person name="Mendonca-Neto R."/>
            <person name="Silva R."/>
            <person name="Teixeira S.M."/>
            <person name="Murta S.M."/>
            <person name="Sincero T.C."/>
            <person name="Mendes T.A."/>
            <person name="Urmenyi T.P."/>
            <person name="Silva V.G."/>
            <person name="da Rocha W.D."/>
            <person name="Andersson B."/>
            <person name="Romanha A.J."/>
            <person name="Steindel M."/>
            <person name="de Vasconcelos A.T."/>
            <person name="Grisard E.C."/>
        </authorList>
    </citation>
    <scope>NUCLEOTIDE SEQUENCE [LARGE SCALE GENOMIC DNA]</scope>
    <source>
        <strain evidence="2 3">SC58</strain>
    </source>
</reference>
<dbReference type="OrthoDB" id="246694at2759"/>
<feature type="region of interest" description="Disordered" evidence="1">
    <location>
        <begin position="326"/>
        <end position="408"/>
    </location>
</feature>
<feature type="compositionally biased region" description="Basic and acidic residues" evidence="1">
    <location>
        <begin position="366"/>
        <end position="379"/>
    </location>
</feature>
<sequence>MQGGKDVLWAASNVHEATADSAAEIASFRVRGISSSSLLPTSEEVVWHGDEVVRFSPSPSRAAPVLPASFASSCVTEHDINAPGTEVSVLHDTTILSDLSDEIQRVEARLAAIREEESRLMPPRNVSALSTCESGRFCSALDLHDVECMAQLTVSSCCCVNPLSDTGAASTELGAQLCRDEDRRSAAAFTNISKRQRNQLHRIDLPPTNANDLTNTVPEGKHHAPLASEPSTTGSLREPLIEAVTAQLEPQGTVFSLATFLRPLRVVDIEIAAGVYEKLELFSGEDMEEVARRFITKHGLDMERAFRPLYAFLLSLNFGETCKQSQESTTKRKASSRDGGNNNVATTPNDINHASSAGSVYGVKRGHIDSSSHVSEARTDNAANETAARRQSLDPVQRPSPRGVSMEKTWKVAAARGISQFEKRVSGCMASEETSLLPSRSQTKIAYPRKHEHQRNTSVSSSKSLQVGSQKQAIKRKQEPCCNTTPLRRNIEGGSEACRLSVKNNAPPEVGAVEVEAIKPTRRRTYSAPKVRAVTRGSTLAASLHNSIEPRRSVSASKSRTFALLEEEPMPTFKPSLAPRSRQLAAQDIERRQGPTYARLHAHIPRLSKAHATAAAECIVRPKILPRKREDLPREPVGQRLYDQAVDQQHRMQERRIKEQQLKAEEEKRSITPGPCTNKNRGRNNQGRESLSATSCGLRTRTLNQRNQNLGVSKTHEERELEECTFVPAVNPASVRMFNLVVRGLALDEEPEERARNSGVSSLGRVPSGGSRTQINENVFKPSFVEDRLLRHEQMRRKRLEEERLFRETVDVATGQPLFRPFLGR</sequence>
<dbReference type="EMBL" id="AUPL01002419">
    <property type="protein sequence ID" value="ESL09856.1"/>
    <property type="molecule type" value="Genomic_DNA"/>
</dbReference>
<keyword evidence="3" id="KW-1185">Reference proteome</keyword>
<name>A0A061J6S9_TRYRA</name>
<feature type="compositionally biased region" description="Basic and acidic residues" evidence="1">
    <location>
        <begin position="650"/>
        <end position="670"/>
    </location>
</feature>
<protein>
    <submittedName>
        <fullName evidence="2">Uncharacterized protein</fullName>
    </submittedName>
</protein>
<feature type="region of interest" description="Disordered" evidence="1">
    <location>
        <begin position="756"/>
        <end position="775"/>
    </location>
</feature>
<evidence type="ECO:0000313" key="3">
    <source>
        <dbReference type="Proteomes" id="UP000031737"/>
    </source>
</evidence>
<feature type="compositionally biased region" description="Polar residues" evidence="1">
    <location>
        <begin position="338"/>
        <end position="358"/>
    </location>
</feature>
<feature type="compositionally biased region" description="Polar residues" evidence="1">
    <location>
        <begin position="675"/>
        <end position="702"/>
    </location>
</feature>
<proteinExistence type="predicted"/>
<feature type="region of interest" description="Disordered" evidence="1">
    <location>
        <begin position="448"/>
        <end position="479"/>
    </location>
</feature>
<dbReference type="AlphaFoldDB" id="A0A061J6S9"/>
<feature type="region of interest" description="Disordered" evidence="1">
    <location>
        <begin position="650"/>
        <end position="702"/>
    </location>
</feature>
<gene>
    <name evidence="2" type="ORF">TRSC58_02419</name>
</gene>